<accession>A0A8H5CWJ3</accession>
<dbReference type="Proteomes" id="UP000559027">
    <property type="component" value="Unassembled WGS sequence"/>
</dbReference>
<dbReference type="EMBL" id="JAACJO010000017">
    <property type="protein sequence ID" value="KAF5349277.1"/>
    <property type="molecule type" value="Genomic_DNA"/>
</dbReference>
<gene>
    <name evidence="3" type="ORF">D9756_009437</name>
</gene>
<sequence length="167" mass="18489">MIIVDNKQIEALEARQLAEEQALQEPPPTYASLQHATSSSQTLSGPGENPTNYLSVTRVHESVRESITIDPTLYVPAFLLPPLSPDETPTERRHLRFESTHGSISANVKIAPCFGNERCKVRMFMRSTHGGISARIQGKEPRHPFQLIAHSANGNIALRLPRSFQGP</sequence>
<protein>
    <recommendedName>
        <fullName evidence="2">DUF7330 domain-containing protein</fullName>
    </recommendedName>
</protein>
<feature type="domain" description="DUF7330" evidence="2">
    <location>
        <begin position="52"/>
        <end position="167"/>
    </location>
</feature>
<keyword evidence="4" id="KW-1185">Reference proteome</keyword>
<name>A0A8H5CWJ3_9AGAR</name>
<organism evidence="3 4">
    <name type="scientific">Leucocoprinus leucothites</name>
    <dbReference type="NCBI Taxonomy" id="201217"/>
    <lineage>
        <taxon>Eukaryota</taxon>
        <taxon>Fungi</taxon>
        <taxon>Dikarya</taxon>
        <taxon>Basidiomycota</taxon>
        <taxon>Agaricomycotina</taxon>
        <taxon>Agaricomycetes</taxon>
        <taxon>Agaricomycetidae</taxon>
        <taxon>Agaricales</taxon>
        <taxon>Agaricineae</taxon>
        <taxon>Agaricaceae</taxon>
        <taxon>Leucocoprinus</taxon>
    </lineage>
</organism>
<comment type="caution">
    <text evidence="3">The sequence shown here is derived from an EMBL/GenBank/DDBJ whole genome shotgun (WGS) entry which is preliminary data.</text>
</comment>
<dbReference type="InterPro" id="IPR055754">
    <property type="entry name" value="DUF7330"/>
</dbReference>
<evidence type="ECO:0000259" key="2">
    <source>
        <dbReference type="Pfam" id="PF24016"/>
    </source>
</evidence>
<proteinExistence type="predicted"/>
<evidence type="ECO:0000313" key="3">
    <source>
        <dbReference type="EMBL" id="KAF5349277.1"/>
    </source>
</evidence>
<reference evidence="3 4" key="1">
    <citation type="journal article" date="2020" name="ISME J.">
        <title>Uncovering the hidden diversity of litter-decomposition mechanisms in mushroom-forming fungi.</title>
        <authorList>
            <person name="Floudas D."/>
            <person name="Bentzer J."/>
            <person name="Ahren D."/>
            <person name="Johansson T."/>
            <person name="Persson P."/>
            <person name="Tunlid A."/>
        </authorList>
    </citation>
    <scope>NUCLEOTIDE SEQUENCE [LARGE SCALE GENOMIC DNA]</scope>
    <source>
        <strain evidence="3 4">CBS 146.42</strain>
    </source>
</reference>
<feature type="compositionally biased region" description="Polar residues" evidence="1">
    <location>
        <begin position="31"/>
        <end position="53"/>
    </location>
</feature>
<evidence type="ECO:0000256" key="1">
    <source>
        <dbReference type="SAM" id="MobiDB-lite"/>
    </source>
</evidence>
<dbReference type="OrthoDB" id="2593559at2759"/>
<dbReference type="AlphaFoldDB" id="A0A8H5CWJ3"/>
<feature type="region of interest" description="Disordered" evidence="1">
    <location>
        <begin position="20"/>
        <end position="53"/>
    </location>
</feature>
<dbReference type="Pfam" id="PF24016">
    <property type="entry name" value="DUF7330"/>
    <property type="match status" value="1"/>
</dbReference>
<evidence type="ECO:0000313" key="4">
    <source>
        <dbReference type="Proteomes" id="UP000559027"/>
    </source>
</evidence>